<keyword evidence="11" id="KW-1185">Reference proteome</keyword>
<dbReference type="PANTHER" id="PTHR23155">
    <property type="entry name" value="DISEASE RESISTANCE PROTEIN RP"/>
    <property type="match status" value="1"/>
</dbReference>
<evidence type="ECO:0000256" key="1">
    <source>
        <dbReference type="ARBA" id="ARBA00008894"/>
    </source>
</evidence>
<dbReference type="InterPro" id="IPR058922">
    <property type="entry name" value="WHD_DRP"/>
</dbReference>
<dbReference type="CDD" id="cd14798">
    <property type="entry name" value="RX-CC_like"/>
    <property type="match status" value="1"/>
</dbReference>
<dbReference type="FunFam" id="1.10.10.10:FF:000322">
    <property type="entry name" value="Probable disease resistance protein At1g63360"/>
    <property type="match status" value="1"/>
</dbReference>
<proteinExistence type="inferred from homology"/>
<dbReference type="PRINTS" id="PR00364">
    <property type="entry name" value="DISEASERSIST"/>
</dbReference>
<keyword evidence="2" id="KW-0433">Leucine-rich repeat</keyword>
<evidence type="ECO:0000259" key="7">
    <source>
        <dbReference type="Pfam" id="PF00931"/>
    </source>
</evidence>
<dbReference type="AlphaFoldDB" id="A0AAV3PYU9"/>
<comment type="caution">
    <text evidence="10">The sequence shown here is derived from an EMBL/GenBank/DDBJ whole genome shotgun (WGS) entry which is preliminary data.</text>
</comment>
<accession>A0AAV3PYU9</accession>
<feature type="domain" description="NB-ARC" evidence="7">
    <location>
        <begin position="141"/>
        <end position="246"/>
    </location>
</feature>
<dbReference type="Pfam" id="PF00931">
    <property type="entry name" value="NB-ARC"/>
    <property type="match status" value="1"/>
</dbReference>
<name>A0AAV3PYU9_LITER</name>
<evidence type="ECO:0000256" key="5">
    <source>
        <dbReference type="ARBA" id="ARBA00022821"/>
    </source>
</evidence>
<evidence type="ECO:0000256" key="6">
    <source>
        <dbReference type="ARBA" id="ARBA00022840"/>
    </source>
</evidence>
<dbReference type="PANTHER" id="PTHR23155:SF1205">
    <property type="entry name" value="DISEASE RESISTANCE PROTEIN RPM1"/>
    <property type="match status" value="1"/>
</dbReference>
<dbReference type="Pfam" id="PF23559">
    <property type="entry name" value="WHD_DRP"/>
    <property type="match status" value="1"/>
</dbReference>
<dbReference type="InterPro" id="IPR041118">
    <property type="entry name" value="Rx_N"/>
</dbReference>
<evidence type="ECO:0000259" key="8">
    <source>
        <dbReference type="Pfam" id="PF18052"/>
    </source>
</evidence>
<comment type="similarity">
    <text evidence="1">Belongs to the disease resistance NB-LRR family.</text>
</comment>
<dbReference type="InterPro" id="IPR036388">
    <property type="entry name" value="WH-like_DNA-bd_sf"/>
</dbReference>
<dbReference type="Gene3D" id="1.10.10.10">
    <property type="entry name" value="Winged helix-like DNA-binding domain superfamily/Winged helix DNA-binding domain"/>
    <property type="match status" value="1"/>
</dbReference>
<dbReference type="GO" id="GO:0098542">
    <property type="term" value="P:defense response to other organism"/>
    <property type="evidence" value="ECO:0007669"/>
    <property type="project" value="TreeGrafter"/>
</dbReference>
<evidence type="ECO:0000256" key="4">
    <source>
        <dbReference type="ARBA" id="ARBA00022741"/>
    </source>
</evidence>
<dbReference type="InterPro" id="IPR027417">
    <property type="entry name" value="P-loop_NTPase"/>
</dbReference>
<dbReference type="EMBL" id="BAABME010002831">
    <property type="protein sequence ID" value="GAA0156311.1"/>
    <property type="molecule type" value="Genomic_DNA"/>
</dbReference>
<dbReference type="Gene3D" id="1.10.8.430">
    <property type="entry name" value="Helical domain of apoptotic protease-activating factors"/>
    <property type="match status" value="1"/>
</dbReference>
<sequence length="420" mass="47783">MDSILSYILNNLTLVIRQESSLLGGLKGDLQSIKDELEQMQAFLKRAEFLIENDSGLKAWVGQVRHEIAFEIQEIKNRINSISKTHKRYQAQYGGSTGSSSYIMRNALYDRRGDVLLLEESDLVGIEDSKSELKGMLLSDDVRRNVISVVDVQDLDLDGLKQLILESLQSEKYLVVYDDVWSQADWDAIHLAFPRNKCGSRRVLITTRNSELSQAASNTEDGGFVYPLKPLREKEARGLFCKTTFGDSTSCPQHLTRACQNILRACEGLTLAIVVMGSTLATKSRRTEEWELFYRSIGEVYESNTKMNVMMKLLSLSYYDLPNHLRICLLYLSIFPEDAFIEKMRLFRLWTAEGLVQQIQGMTIEEVAEGYLYELLKRSLVLVAEFCTDGRVKSVRVHDIVLLIILLKANEQNIATIINP</sequence>
<dbReference type="GO" id="GO:0043531">
    <property type="term" value="F:ADP binding"/>
    <property type="evidence" value="ECO:0007669"/>
    <property type="project" value="InterPro"/>
</dbReference>
<dbReference type="Pfam" id="PF18052">
    <property type="entry name" value="Rx_N"/>
    <property type="match status" value="1"/>
</dbReference>
<feature type="domain" description="Disease resistance protein winged helix" evidence="9">
    <location>
        <begin position="334"/>
        <end position="401"/>
    </location>
</feature>
<dbReference type="SUPFAM" id="SSF52540">
    <property type="entry name" value="P-loop containing nucleoside triphosphate hydrolases"/>
    <property type="match status" value="1"/>
</dbReference>
<protein>
    <submittedName>
        <fullName evidence="10">Antimicrobial response protein</fullName>
    </submittedName>
</protein>
<evidence type="ECO:0000256" key="3">
    <source>
        <dbReference type="ARBA" id="ARBA00022737"/>
    </source>
</evidence>
<organism evidence="10 11">
    <name type="scientific">Lithospermum erythrorhizon</name>
    <name type="common">Purple gromwell</name>
    <name type="synonym">Lithospermum officinale var. erythrorhizon</name>
    <dbReference type="NCBI Taxonomy" id="34254"/>
    <lineage>
        <taxon>Eukaryota</taxon>
        <taxon>Viridiplantae</taxon>
        <taxon>Streptophyta</taxon>
        <taxon>Embryophyta</taxon>
        <taxon>Tracheophyta</taxon>
        <taxon>Spermatophyta</taxon>
        <taxon>Magnoliopsida</taxon>
        <taxon>eudicotyledons</taxon>
        <taxon>Gunneridae</taxon>
        <taxon>Pentapetalae</taxon>
        <taxon>asterids</taxon>
        <taxon>lamiids</taxon>
        <taxon>Boraginales</taxon>
        <taxon>Boraginaceae</taxon>
        <taxon>Boraginoideae</taxon>
        <taxon>Lithospermeae</taxon>
        <taxon>Lithospermum</taxon>
    </lineage>
</organism>
<dbReference type="InterPro" id="IPR038005">
    <property type="entry name" value="RX-like_CC"/>
</dbReference>
<feature type="domain" description="Disease resistance N-terminal" evidence="8">
    <location>
        <begin position="5"/>
        <end position="75"/>
    </location>
</feature>
<reference evidence="10 11" key="1">
    <citation type="submission" date="2024-01" db="EMBL/GenBank/DDBJ databases">
        <title>The complete chloroplast genome sequence of Lithospermum erythrorhizon: insights into the phylogenetic relationship among Boraginaceae species and the maternal lineages of purple gromwells.</title>
        <authorList>
            <person name="Okada T."/>
            <person name="Watanabe K."/>
        </authorList>
    </citation>
    <scope>NUCLEOTIDE SEQUENCE [LARGE SCALE GENOMIC DNA]</scope>
</reference>
<dbReference type="Gene3D" id="3.40.50.300">
    <property type="entry name" value="P-loop containing nucleotide triphosphate hydrolases"/>
    <property type="match status" value="1"/>
</dbReference>
<keyword evidence="6" id="KW-0067">ATP-binding</keyword>
<dbReference type="InterPro" id="IPR002182">
    <property type="entry name" value="NB-ARC"/>
</dbReference>
<dbReference type="InterPro" id="IPR044974">
    <property type="entry name" value="Disease_R_plants"/>
</dbReference>
<dbReference type="Proteomes" id="UP001454036">
    <property type="component" value="Unassembled WGS sequence"/>
</dbReference>
<keyword evidence="3" id="KW-0677">Repeat</keyword>
<evidence type="ECO:0000313" key="11">
    <source>
        <dbReference type="Proteomes" id="UP001454036"/>
    </source>
</evidence>
<evidence type="ECO:0000313" key="10">
    <source>
        <dbReference type="EMBL" id="GAA0156311.1"/>
    </source>
</evidence>
<gene>
    <name evidence="10" type="ORF">LIER_13835</name>
</gene>
<dbReference type="InterPro" id="IPR042197">
    <property type="entry name" value="Apaf_helical"/>
</dbReference>
<dbReference type="Gene3D" id="1.20.5.4130">
    <property type="match status" value="1"/>
</dbReference>
<keyword evidence="4" id="KW-0547">Nucleotide-binding</keyword>
<evidence type="ECO:0000256" key="2">
    <source>
        <dbReference type="ARBA" id="ARBA00022614"/>
    </source>
</evidence>
<evidence type="ECO:0000259" key="9">
    <source>
        <dbReference type="Pfam" id="PF23559"/>
    </source>
</evidence>
<dbReference type="GO" id="GO:0005524">
    <property type="term" value="F:ATP binding"/>
    <property type="evidence" value="ECO:0007669"/>
    <property type="project" value="UniProtKB-KW"/>
</dbReference>
<keyword evidence="5" id="KW-0611">Plant defense</keyword>